<dbReference type="AlphaFoldDB" id="A0AA38GFG1"/>
<dbReference type="NCBIfam" id="TIGR01549">
    <property type="entry name" value="HAD-SF-IA-v1"/>
    <property type="match status" value="1"/>
</dbReference>
<accession>A0AA38GFG1</accession>
<dbReference type="SUPFAM" id="SSF56784">
    <property type="entry name" value="HAD-like"/>
    <property type="match status" value="1"/>
</dbReference>
<dbReference type="Proteomes" id="UP000824469">
    <property type="component" value="Unassembled WGS sequence"/>
</dbReference>
<feature type="non-terminal residue" evidence="1">
    <location>
        <position position="1"/>
    </location>
</feature>
<evidence type="ECO:0000313" key="1">
    <source>
        <dbReference type="EMBL" id="KAH9322141.1"/>
    </source>
</evidence>
<dbReference type="Gene3D" id="3.40.50.1000">
    <property type="entry name" value="HAD superfamily/HAD-like"/>
    <property type="match status" value="1"/>
</dbReference>
<proteinExistence type="predicted"/>
<dbReference type="SFLD" id="SFLDG01129">
    <property type="entry name" value="C1.5:_HAD__Beta-PGM__Phosphata"/>
    <property type="match status" value="1"/>
</dbReference>
<dbReference type="InterPro" id="IPR023214">
    <property type="entry name" value="HAD_sf"/>
</dbReference>
<dbReference type="Gene3D" id="1.10.260.80">
    <property type="match status" value="1"/>
</dbReference>
<dbReference type="InterPro" id="IPR036412">
    <property type="entry name" value="HAD-like_sf"/>
</dbReference>
<dbReference type="InterPro" id="IPR006439">
    <property type="entry name" value="HAD-SF_hydro_IA"/>
</dbReference>
<gene>
    <name evidence="1" type="ORF">KI387_016780</name>
</gene>
<keyword evidence="2" id="KW-1185">Reference proteome</keyword>
<organism evidence="1 2">
    <name type="scientific">Taxus chinensis</name>
    <name type="common">Chinese yew</name>
    <name type="synonym">Taxus wallichiana var. chinensis</name>
    <dbReference type="NCBI Taxonomy" id="29808"/>
    <lineage>
        <taxon>Eukaryota</taxon>
        <taxon>Viridiplantae</taxon>
        <taxon>Streptophyta</taxon>
        <taxon>Embryophyta</taxon>
        <taxon>Tracheophyta</taxon>
        <taxon>Spermatophyta</taxon>
        <taxon>Pinopsida</taxon>
        <taxon>Pinidae</taxon>
        <taxon>Conifers II</taxon>
        <taxon>Cupressales</taxon>
        <taxon>Taxaceae</taxon>
        <taxon>Taxus</taxon>
    </lineage>
</organism>
<dbReference type="EMBL" id="JAHRHJ020000003">
    <property type="protein sequence ID" value="KAH9322141.1"/>
    <property type="molecule type" value="Genomic_DNA"/>
</dbReference>
<dbReference type="PANTHER" id="PTHR43885">
    <property type="entry name" value="HALOACID DEHALOGENASE-LIKE HYDROLASE"/>
    <property type="match status" value="1"/>
</dbReference>
<name>A0AA38GFG1_TAXCH</name>
<dbReference type="PANTHER" id="PTHR43885:SF1">
    <property type="entry name" value="SUPERFAMILY HYDROLASE, PUTATIVE (AFU_ORTHOLOGUE AFUA_4G13290)-RELATED"/>
    <property type="match status" value="1"/>
</dbReference>
<sequence length="194" mass="22124">MSMRFLARSLSLKPAMATSMNPRSAKLSRATEEKKPKVRGVVFDMDGTLTVPVIDFALMKRTVLGLDLGHHPHHINIDILQEIEQWTADRQQKAYSIITDFERRAHDRLQIMPGALELCELLDSRQIRRGLITRNIKASVDLFHLRFGMKEFCPALSREFRPYKPNPAPLLHICTTWAVSPSEVMMVGDSVNDD</sequence>
<reference evidence="1 2" key="1">
    <citation type="journal article" date="2021" name="Nat. Plants">
        <title>The Taxus genome provides insights into paclitaxel biosynthesis.</title>
        <authorList>
            <person name="Xiong X."/>
            <person name="Gou J."/>
            <person name="Liao Q."/>
            <person name="Li Y."/>
            <person name="Zhou Q."/>
            <person name="Bi G."/>
            <person name="Li C."/>
            <person name="Du R."/>
            <person name="Wang X."/>
            <person name="Sun T."/>
            <person name="Guo L."/>
            <person name="Liang H."/>
            <person name="Lu P."/>
            <person name="Wu Y."/>
            <person name="Zhang Z."/>
            <person name="Ro D.K."/>
            <person name="Shang Y."/>
            <person name="Huang S."/>
            <person name="Yan J."/>
        </authorList>
    </citation>
    <scope>NUCLEOTIDE SEQUENCE [LARGE SCALE GENOMIC DNA]</scope>
    <source>
        <strain evidence="1">Ta-2019</strain>
    </source>
</reference>
<evidence type="ECO:0000313" key="2">
    <source>
        <dbReference type="Proteomes" id="UP000824469"/>
    </source>
</evidence>
<dbReference type="SFLD" id="SFLDS00003">
    <property type="entry name" value="Haloacid_Dehalogenase"/>
    <property type="match status" value="1"/>
</dbReference>
<comment type="caution">
    <text evidence="1">The sequence shown here is derived from an EMBL/GenBank/DDBJ whole genome shotgun (WGS) entry which is preliminary data.</text>
</comment>
<dbReference type="Pfam" id="PF00702">
    <property type="entry name" value="Hydrolase"/>
    <property type="match status" value="1"/>
</dbReference>
<dbReference type="CDD" id="cd01427">
    <property type="entry name" value="HAD_like"/>
    <property type="match status" value="1"/>
</dbReference>
<protein>
    <submittedName>
        <fullName evidence="1">Uncharacterized protein</fullName>
    </submittedName>
</protein>